<dbReference type="EMBL" id="CAJNOU010003838">
    <property type="protein sequence ID" value="CAF1412812.1"/>
    <property type="molecule type" value="Genomic_DNA"/>
</dbReference>
<proteinExistence type="inferred from homology"/>
<feature type="transmembrane region" description="Helical" evidence="17">
    <location>
        <begin position="111"/>
        <end position="131"/>
    </location>
</feature>
<evidence type="ECO:0000256" key="6">
    <source>
        <dbReference type="ARBA" id="ARBA00022679"/>
    </source>
</evidence>
<evidence type="ECO:0000256" key="17">
    <source>
        <dbReference type="SAM" id="Phobius"/>
    </source>
</evidence>
<keyword evidence="9" id="KW-0256">Endoplasmic reticulum</keyword>
<name>A0A819F5T6_9BILA</name>
<evidence type="ECO:0000256" key="10">
    <source>
        <dbReference type="ARBA" id="ARBA00022989"/>
    </source>
</evidence>
<keyword evidence="6" id="KW-0808">Transferase</keyword>
<evidence type="ECO:0000256" key="11">
    <source>
        <dbReference type="ARBA" id="ARBA00022990"/>
    </source>
</evidence>
<evidence type="ECO:0000256" key="1">
    <source>
        <dbReference type="ARBA" id="ARBA00003701"/>
    </source>
</evidence>
<evidence type="ECO:0000256" key="8">
    <source>
        <dbReference type="ARBA" id="ARBA00022787"/>
    </source>
</evidence>
<sequence length="163" mass="18320">MVNVNTIQSGTVFAWFMLMMVIRRIVMLVVGGIAGRNRPFPPGSRVPEDKIFKKSQVDTSTVETDNNEFTKNVRVNKTIGNDTENDMYFLILLLATAIFSDRISGNSIRTIVFGLIYLVARICYAVAYIMALQPWRTLFYALGFACTLACSLDLVITMSRQSN</sequence>
<keyword evidence="10 17" id="KW-1133">Transmembrane helix</keyword>
<dbReference type="EC" id="2.5.1.18" evidence="5"/>
<evidence type="ECO:0000256" key="12">
    <source>
        <dbReference type="ARBA" id="ARBA00023128"/>
    </source>
</evidence>
<feature type="transmembrane region" description="Helical" evidence="17">
    <location>
        <begin position="12"/>
        <end position="34"/>
    </location>
</feature>
<gene>
    <name evidence="19" type="ORF">FNK824_LOCUS18544</name>
    <name evidence="18" type="ORF">SEV965_LOCUS31936</name>
</gene>
<evidence type="ECO:0000256" key="16">
    <source>
        <dbReference type="ARBA" id="ARBA00049385"/>
    </source>
</evidence>
<evidence type="ECO:0000313" key="18">
    <source>
        <dbReference type="EMBL" id="CAF1412812.1"/>
    </source>
</evidence>
<dbReference type="AlphaFoldDB" id="A0A819F5T6"/>
<evidence type="ECO:0000256" key="2">
    <source>
        <dbReference type="ARBA" id="ARBA00004294"/>
    </source>
</evidence>
<dbReference type="Gene3D" id="1.20.120.550">
    <property type="entry name" value="Membrane associated eicosanoid/glutathione metabolism-like domain"/>
    <property type="match status" value="1"/>
</dbReference>
<comment type="subcellular location">
    <subcellularLocation>
        <location evidence="3">Endoplasmic reticulum membrane</location>
        <topology evidence="3">Multi-pass membrane protein</topology>
    </subcellularLocation>
    <subcellularLocation>
        <location evidence="2">Mitochondrion outer membrane</location>
    </subcellularLocation>
</comment>
<reference evidence="19" key="1">
    <citation type="submission" date="2021-02" db="EMBL/GenBank/DDBJ databases">
        <authorList>
            <person name="Nowell W R."/>
        </authorList>
    </citation>
    <scope>NUCLEOTIDE SEQUENCE</scope>
</reference>
<dbReference type="PANTHER" id="PTHR10689">
    <property type="entry name" value="MICROSOMAL GLUTATHIONE S-TRANSFERASE 1"/>
    <property type="match status" value="1"/>
</dbReference>
<keyword evidence="7 17" id="KW-0812">Transmembrane</keyword>
<keyword evidence="11" id="KW-0007">Acetylation</keyword>
<dbReference type="PANTHER" id="PTHR10689:SF6">
    <property type="entry name" value="MICROSOMAL GLUTATHIONE S-TRANSFERASE 1"/>
    <property type="match status" value="1"/>
</dbReference>
<comment type="similarity">
    <text evidence="4">Belongs to the MAPEG family.</text>
</comment>
<evidence type="ECO:0000256" key="7">
    <source>
        <dbReference type="ARBA" id="ARBA00022692"/>
    </source>
</evidence>
<evidence type="ECO:0000256" key="4">
    <source>
        <dbReference type="ARBA" id="ARBA00010459"/>
    </source>
</evidence>
<feature type="transmembrane region" description="Helical" evidence="17">
    <location>
        <begin position="87"/>
        <end position="104"/>
    </location>
</feature>
<feature type="transmembrane region" description="Helical" evidence="17">
    <location>
        <begin position="137"/>
        <end position="156"/>
    </location>
</feature>
<dbReference type="GO" id="GO:0004364">
    <property type="term" value="F:glutathione transferase activity"/>
    <property type="evidence" value="ECO:0007669"/>
    <property type="project" value="UniProtKB-EC"/>
</dbReference>
<dbReference type="Proteomes" id="UP000663874">
    <property type="component" value="Unassembled WGS sequence"/>
</dbReference>
<dbReference type="Pfam" id="PF01124">
    <property type="entry name" value="MAPEG"/>
    <property type="match status" value="1"/>
</dbReference>
<organism evidence="19 20">
    <name type="scientific">Rotaria sordida</name>
    <dbReference type="NCBI Taxonomy" id="392033"/>
    <lineage>
        <taxon>Eukaryota</taxon>
        <taxon>Metazoa</taxon>
        <taxon>Spiralia</taxon>
        <taxon>Gnathifera</taxon>
        <taxon>Rotifera</taxon>
        <taxon>Eurotatoria</taxon>
        <taxon>Bdelloidea</taxon>
        <taxon>Philodinida</taxon>
        <taxon>Philodinidae</taxon>
        <taxon>Rotaria</taxon>
    </lineage>
</organism>
<dbReference type="InterPro" id="IPR023352">
    <property type="entry name" value="MAPEG-like_dom_sf"/>
</dbReference>
<dbReference type="InterPro" id="IPR040162">
    <property type="entry name" value="MGST1-like"/>
</dbReference>
<dbReference type="GO" id="GO:0005789">
    <property type="term" value="C:endoplasmic reticulum membrane"/>
    <property type="evidence" value="ECO:0007669"/>
    <property type="project" value="UniProtKB-SubCell"/>
</dbReference>
<evidence type="ECO:0000256" key="9">
    <source>
        <dbReference type="ARBA" id="ARBA00022824"/>
    </source>
</evidence>
<comment type="catalytic activity">
    <reaction evidence="16">
        <text>RX + glutathione = an S-substituted glutathione + a halide anion + H(+)</text>
        <dbReference type="Rhea" id="RHEA:16437"/>
        <dbReference type="ChEBI" id="CHEBI:15378"/>
        <dbReference type="ChEBI" id="CHEBI:16042"/>
        <dbReference type="ChEBI" id="CHEBI:17792"/>
        <dbReference type="ChEBI" id="CHEBI:57925"/>
        <dbReference type="ChEBI" id="CHEBI:90779"/>
        <dbReference type="EC" id="2.5.1.18"/>
    </reaction>
    <physiologicalReaction direction="left-to-right" evidence="16">
        <dbReference type="Rhea" id="RHEA:16438"/>
    </physiologicalReaction>
</comment>
<evidence type="ECO:0000313" key="20">
    <source>
        <dbReference type="Proteomes" id="UP000663874"/>
    </source>
</evidence>
<dbReference type="EMBL" id="CAJOBE010003116">
    <property type="protein sequence ID" value="CAF3862393.1"/>
    <property type="molecule type" value="Genomic_DNA"/>
</dbReference>
<dbReference type="GO" id="GO:0005741">
    <property type="term" value="C:mitochondrial outer membrane"/>
    <property type="evidence" value="ECO:0007669"/>
    <property type="project" value="UniProtKB-SubCell"/>
</dbReference>
<evidence type="ECO:0000256" key="13">
    <source>
        <dbReference type="ARBA" id="ARBA00023136"/>
    </source>
</evidence>
<comment type="caution">
    <text evidence="19">The sequence shown here is derived from an EMBL/GenBank/DDBJ whole genome shotgun (WGS) entry which is preliminary data.</text>
</comment>
<evidence type="ECO:0000256" key="5">
    <source>
        <dbReference type="ARBA" id="ARBA00012452"/>
    </source>
</evidence>
<dbReference type="Proteomes" id="UP000663889">
    <property type="component" value="Unassembled WGS sequence"/>
</dbReference>
<evidence type="ECO:0000256" key="15">
    <source>
        <dbReference type="ARBA" id="ARBA00039397"/>
    </source>
</evidence>
<accession>A0A819F5T6</accession>
<comment type="function">
    <text evidence="1">Conjugation of reduced glutathione to a wide number of exogenous and endogenous hydrophobic electrophiles.</text>
</comment>
<evidence type="ECO:0000256" key="14">
    <source>
        <dbReference type="ARBA" id="ARBA00038540"/>
    </source>
</evidence>
<protein>
    <recommendedName>
        <fullName evidence="15">Microsomal glutathione S-transferase 1</fullName>
        <ecNumber evidence="5">2.5.1.18</ecNumber>
    </recommendedName>
</protein>
<evidence type="ECO:0000256" key="3">
    <source>
        <dbReference type="ARBA" id="ARBA00004477"/>
    </source>
</evidence>
<evidence type="ECO:0000313" key="19">
    <source>
        <dbReference type="EMBL" id="CAF3862393.1"/>
    </source>
</evidence>
<comment type="subunit">
    <text evidence="14">Homotrimer; The trimer binds only one molecule of glutathione.</text>
</comment>
<keyword evidence="13 17" id="KW-0472">Membrane</keyword>
<keyword evidence="12" id="KW-0496">Mitochondrion</keyword>
<dbReference type="InterPro" id="IPR001129">
    <property type="entry name" value="Membr-assoc_MAPEG"/>
</dbReference>
<dbReference type="SUPFAM" id="SSF161084">
    <property type="entry name" value="MAPEG domain-like"/>
    <property type="match status" value="1"/>
</dbReference>
<keyword evidence="8" id="KW-1000">Mitochondrion outer membrane</keyword>